<dbReference type="InterPro" id="IPR018299">
    <property type="entry name" value="Alkaline_phosphatase_AS"/>
</dbReference>
<dbReference type="PANTHER" id="PTHR11596">
    <property type="entry name" value="ALKALINE PHOSPHATASE"/>
    <property type="match status" value="1"/>
</dbReference>
<comment type="cofactor">
    <cofactor evidence="9">
        <name>Zn(2+)</name>
        <dbReference type="ChEBI" id="CHEBI:29105"/>
    </cofactor>
    <text evidence="9">Binds 2 Zn(2+) ions.</text>
</comment>
<keyword evidence="12" id="KW-1133">Transmembrane helix</keyword>
<evidence type="ECO:0000256" key="4">
    <source>
        <dbReference type="ARBA" id="ARBA00022723"/>
    </source>
</evidence>
<feature type="binding site" evidence="9">
    <location>
        <position position="309"/>
    </location>
    <ligand>
        <name>Mg(2+)</name>
        <dbReference type="ChEBI" id="CHEBI:18420"/>
    </ligand>
</feature>
<feature type="binding site" evidence="9">
    <location>
        <position position="357"/>
    </location>
    <ligand>
        <name>Zn(2+)</name>
        <dbReference type="ChEBI" id="CHEBI:29105"/>
        <label>2</label>
    </ligand>
</feature>
<keyword evidence="12" id="KW-0472">Membrane</keyword>
<evidence type="ECO:0000256" key="7">
    <source>
        <dbReference type="ARBA" id="ARBA00022842"/>
    </source>
</evidence>
<evidence type="ECO:0000256" key="5">
    <source>
        <dbReference type="ARBA" id="ARBA00022801"/>
    </source>
</evidence>
<comment type="similarity">
    <text evidence="1 10">Belongs to the alkaline phosphatase family.</text>
</comment>
<dbReference type="GO" id="GO:0046872">
    <property type="term" value="F:metal ion binding"/>
    <property type="evidence" value="ECO:0007669"/>
    <property type="project" value="UniProtKB-KW"/>
</dbReference>
<comment type="cofactor">
    <cofactor evidence="9">
        <name>Mg(2+)</name>
        <dbReference type="ChEBI" id="CHEBI:18420"/>
    </cofactor>
    <text evidence="9">Binds 1 Mg(2+) ion.</text>
</comment>
<reference evidence="13 14" key="1">
    <citation type="submission" date="2019-09" db="EMBL/GenBank/DDBJ databases">
        <authorList>
            <consortium name="DOE Joint Genome Institute"/>
            <person name="Mondo S.J."/>
            <person name="Navarro-Mendoza M.I."/>
            <person name="Perez-Arques C."/>
            <person name="Panchal S."/>
            <person name="Nicolas F.E."/>
            <person name="Ganguly P."/>
            <person name="Pangilinan J."/>
            <person name="Grigoriev I."/>
            <person name="Heitman J."/>
            <person name="Sanya K."/>
            <person name="Garre V."/>
        </authorList>
    </citation>
    <scope>NUCLEOTIDE SEQUENCE [LARGE SCALE GENOMIC DNA]</scope>
    <source>
        <strain evidence="13 14">MU402</strain>
    </source>
</reference>
<gene>
    <name evidence="13" type="ORF">FB192DRAFT_1363316</name>
</gene>
<organism evidence="13 14">
    <name type="scientific">Mucor circinelloides f. lusitanicus</name>
    <name type="common">Mucor racemosus var. lusitanicus</name>
    <dbReference type="NCBI Taxonomy" id="29924"/>
    <lineage>
        <taxon>Eukaryota</taxon>
        <taxon>Fungi</taxon>
        <taxon>Fungi incertae sedis</taxon>
        <taxon>Mucoromycota</taxon>
        <taxon>Mucoromycotina</taxon>
        <taxon>Mucoromycetes</taxon>
        <taxon>Mucorales</taxon>
        <taxon>Mucorineae</taxon>
        <taxon>Mucoraceae</taxon>
        <taxon>Mucor</taxon>
    </lineage>
</organism>
<dbReference type="Gene3D" id="1.10.60.40">
    <property type="match status" value="1"/>
</dbReference>
<dbReference type="Pfam" id="PF00245">
    <property type="entry name" value="Alk_phosphatase"/>
    <property type="match status" value="1"/>
</dbReference>
<evidence type="ECO:0000256" key="6">
    <source>
        <dbReference type="ARBA" id="ARBA00022833"/>
    </source>
</evidence>
<feature type="binding site" evidence="9">
    <location>
        <position position="466"/>
    </location>
    <ligand>
        <name>Zn(2+)</name>
        <dbReference type="ChEBI" id="CHEBI:29105"/>
        <label>2</label>
    </ligand>
</feature>
<feature type="transmembrane region" description="Helical" evidence="12">
    <location>
        <begin position="31"/>
        <end position="50"/>
    </location>
</feature>
<feature type="binding site" evidence="9">
    <location>
        <position position="68"/>
    </location>
    <ligand>
        <name>Zn(2+)</name>
        <dbReference type="ChEBI" id="CHEBI:29105"/>
        <label>2</label>
    </ligand>
</feature>
<keyword evidence="3" id="KW-0597">Phosphoprotein</keyword>
<keyword evidence="7 9" id="KW-0460">Magnesium</keyword>
<dbReference type="Proteomes" id="UP000469890">
    <property type="component" value="Unassembled WGS sequence"/>
</dbReference>
<evidence type="ECO:0000313" key="14">
    <source>
        <dbReference type="Proteomes" id="UP000469890"/>
    </source>
</evidence>
<dbReference type="AlphaFoldDB" id="A0A8H4F5G5"/>
<keyword evidence="4 9" id="KW-0479">Metal-binding</keyword>
<dbReference type="SMART" id="SM00098">
    <property type="entry name" value="alkPPc"/>
    <property type="match status" value="1"/>
</dbReference>
<feature type="binding site" evidence="9">
    <location>
        <position position="68"/>
    </location>
    <ligand>
        <name>Mg(2+)</name>
        <dbReference type="ChEBI" id="CHEBI:18420"/>
    </ligand>
</feature>
<dbReference type="Gene3D" id="3.40.720.10">
    <property type="entry name" value="Alkaline Phosphatase, subunit A"/>
    <property type="match status" value="1"/>
</dbReference>
<name>A0A8H4F5G5_MUCCL</name>
<evidence type="ECO:0000256" key="3">
    <source>
        <dbReference type="ARBA" id="ARBA00022553"/>
    </source>
</evidence>
<dbReference type="PRINTS" id="PR00113">
    <property type="entry name" value="ALKPHPHTASE"/>
</dbReference>
<protein>
    <recommendedName>
        <fullName evidence="2 11">Alkaline phosphatase</fullName>
        <ecNumber evidence="2 11">3.1.3.1</ecNumber>
    </recommendedName>
</protein>
<feature type="binding site" evidence="9">
    <location>
        <position position="170"/>
    </location>
    <ligand>
        <name>Mg(2+)</name>
        <dbReference type="ChEBI" id="CHEBI:18420"/>
    </ligand>
</feature>
<sequence>MVADYTLIQSEQPQDIEKLSSRATRTTRCRLAVASILCLAGITIFSVLVVSKKHRKEPKRNVIMMISDGFGPASETFARQYYSWKEDLPMKAVFPLDKILVGTSRTQSSSSLITDSAAGATAFSCAIKSYNGAIGVNPDEVPCGTVLESAKIHRNMKTGLVVKSRVTHATPAAFSAHIAWRDWENQIAEHQVGYTPLGRTVDLMFGGGLCEFLSNTTEKSCRLDGRDLLQDAKRDFGWDWIKSRQEFDRLDPKDAQLPLMGLFAPHHMDFAIDNDPSVQPTLPEMTTKALDILKASTKDAKEGFFLMIEASRIDMAGHINDPAAQLGEVWEYQQTVDAVMKFVEANPGTVLVATSDHETGGLTVGRQVTEGYPEYEWKPEALSKMKNSSEILTWQWMQAISEGKDTREFLVETIIKDGTGVQDPTDAEIDRLWAWKEKNTTYDFFASALADIVSKRAEIGWTTMGHTAVDVNLYAYGHQSKLLRGNHENTDIGDFIADYLKLDLDDITKRLNGNSQFMAEIKAQKEMASRVSSKHYIQYND</sequence>
<dbReference type="InterPro" id="IPR001952">
    <property type="entry name" value="Alkaline_phosphatase"/>
</dbReference>
<proteinExistence type="inferred from homology"/>
<evidence type="ECO:0000256" key="9">
    <source>
        <dbReference type="PIRSR" id="PIRSR601952-2"/>
    </source>
</evidence>
<feature type="binding site" evidence="9">
    <location>
        <position position="168"/>
    </location>
    <ligand>
        <name>Mg(2+)</name>
        <dbReference type="ChEBI" id="CHEBI:18420"/>
    </ligand>
</feature>
<evidence type="ECO:0000313" key="13">
    <source>
        <dbReference type="EMBL" id="KAF1805535.1"/>
    </source>
</evidence>
<dbReference type="CDD" id="cd16012">
    <property type="entry name" value="ALP"/>
    <property type="match status" value="1"/>
</dbReference>
<evidence type="ECO:0000256" key="10">
    <source>
        <dbReference type="RuleBase" id="RU003946"/>
    </source>
</evidence>
<dbReference type="InterPro" id="IPR017850">
    <property type="entry name" value="Alkaline_phosphatase_core_sf"/>
</dbReference>
<keyword evidence="6 9" id="KW-0862">Zinc</keyword>
<comment type="caution">
    <text evidence="13">The sequence shown here is derived from an EMBL/GenBank/DDBJ whole genome shotgun (WGS) entry which is preliminary data.</text>
</comment>
<dbReference type="PROSITE" id="PS00123">
    <property type="entry name" value="ALKALINE_PHOSPHATASE"/>
    <property type="match status" value="1"/>
</dbReference>
<evidence type="ECO:0000256" key="8">
    <source>
        <dbReference type="PIRSR" id="PIRSR601952-1"/>
    </source>
</evidence>
<feature type="binding site" evidence="9">
    <location>
        <position position="356"/>
    </location>
    <ligand>
        <name>Zn(2+)</name>
        <dbReference type="ChEBI" id="CHEBI:29105"/>
        <label>2</label>
    </ligand>
</feature>
<evidence type="ECO:0000256" key="12">
    <source>
        <dbReference type="SAM" id="Phobius"/>
    </source>
</evidence>
<dbReference type="GO" id="GO:0004035">
    <property type="term" value="F:alkaline phosphatase activity"/>
    <property type="evidence" value="ECO:0007669"/>
    <property type="project" value="UniProtKB-EC"/>
</dbReference>
<dbReference type="GO" id="GO:0000329">
    <property type="term" value="C:fungal-type vacuole membrane"/>
    <property type="evidence" value="ECO:0007669"/>
    <property type="project" value="TreeGrafter"/>
</dbReference>
<evidence type="ECO:0000256" key="2">
    <source>
        <dbReference type="ARBA" id="ARBA00012647"/>
    </source>
</evidence>
<evidence type="ECO:0000256" key="11">
    <source>
        <dbReference type="RuleBase" id="RU003947"/>
    </source>
</evidence>
<accession>A0A8H4F5G5</accession>
<evidence type="ECO:0000256" key="1">
    <source>
        <dbReference type="ARBA" id="ARBA00005984"/>
    </source>
</evidence>
<dbReference type="EC" id="3.1.3.1" evidence="2 11"/>
<dbReference type="PANTHER" id="PTHR11596:SF5">
    <property type="entry name" value="ALKALINE PHOSPHATASE"/>
    <property type="match status" value="1"/>
</dbReference>
<keyword evidence="5 11" id="KW-0378">Hydrolase</keyword>
<dbReference type="SUPFAM" id="SSF53649">
    <property type="entry name" value="Alkaline phosphatase-like"/>
    <property type="match status" value="1"/>
</dbReference>
<feature type="binding site" evidence="9">
    <location>
        <position position="318"/>
    </location>
    <ligand>
        <name>Zn(2+)</name>
        <dbReference type="ChEBI" id="CHEBI:29105"/>
        <label>2</label>
    </ligand>
</feature>
<feature type="active site" description="Phosphoserine intermediate" evidence="8">
    <location>
        <position position="116"/>
    </location>
</feature>
<keyword evidence="12" id="KW-0812">Transmembrane</keyword>
<dbReference type="EMBL" id="JAAECE010000002">
    <property type="protein sequence ID" value="KAF1805535.1"/>
    <property type="molecule type" value="Genomic_DNA"/>
</dbReference>
<comment type="catalytic activity">
    <reaction evidence="11">
        <text>a phosphate monoester + H2O = an alcohol + phosphate</text>
        <dbReference type="Rhea" id="RHEA:15017"/>
        <dbReference type="ChEBI" id="CHEBI:15377"/>
        <dbReference type="ChEBI" id="CHEBI:30879"/>
        <dbReference type="ChEBI" id="CHEBI:43474"/>
        <dbReference type="ChEBI" id="CHEBI:67140"/>
        <dbReference type="EC" id="3.1.3.1"/>
    </reaction>
</comment>
<feature type="binding site" evidence="9">
    <location>
        <position position="314"/>
    </location>
    <ligand>
        <name>Zn(2+)</name>
        <dbReference type="ChEBI" id="CHEBI:29105"/>
        <label>2</label>
    </ligand>
</feature>